<dbReference type="SUPFAM" id="SSF51445">
    <property type="entry name" value="(Trans)glycosidases"/>
    <property type="match status" value="1"/>
</dbReference>
<keyword evidence="7" id="KW-0732">Signal</keyword>
<dbReference type="PANTHER" id="PTHR22600">
    <property type="entry name" value="BETA-HEXOSAMINIDASE"/>
    <property type="match status" value="1"/>
</dbReference>
<dbReference type="InterPro" id="IPR017853">
    <property type="entry name" value="GH"/>
</dbReference>
<dbReference type="InterPro" id="IPR029019">
    <property type="entry name" value="HEX_eukaryotic_N"/>
</dbReference>
<dbReference type="GO" id="GO:0030203">
    <property type="term" value="P:glycosaminoglycan metabolic process"/>
    <property type="evidence" value="ECO:0007669"/>
    <property type="project" value="TreeGrafter"/>
</dbReference>
<evidence type="ECO:0000256" key="3">
    <source>
        <dbReference type="ARBA" id="ARBA00012663"/>
    </source>
</evidence>
<comment type="caution">
    <text evidence="10">The sequence shown here is derived from an EMBL/GenBank/DDBJ whole genome shotgun (WGS) entry which is preliminary data.</text>
</comment>
<dbReference type="Pfam" id="PF14845">
    <property type="entry name" value="Glycohydro_20b2"/>
    <property type="match status" value="1"/>
</dbReference>
<dbReference type="EMBL" id="JAPFFK010000013">
    <property type="protein sequence ID" value="KAJ6726803.1"/>
    <property type="molecule type" value="Genomic_DNA"/>
</dbReference>
<dbReference type="SUPFAM" id="SSF55545">
    <property type="entry name" value="beta-N-acetylhexosaminidase-like domain"/>
    <property type="match status" value="1"/>
</dbReference>
<feature type="signal peptide" evidence="7">
    <location>
        <begin position="1"/>
        <end position="20"/>
    </location>
</feature>
<dbReference type="InterPro" id="IPR029018">
    <property type="entry name" value="Hex-like_dom2"/>
</dbReference>
<dbReference type="Pfam" id="PF00728">
    <property type="entry name" value="Glyco_hydro_20"/>
    <property type="match status" value="1"/>
</dbReference>
<reference evidence="10" key="1">
    <citation type="submission" date="2022-11" db="EMBL/GenBank/DDBJ databases">
        <authorList>
            <person name="Hyden B.L."/>
            <person name="Feng K."/>
            <person name="Yates T."/>
            <person name="Jawdy S."/>
            <person name="Smart L.B."/>
            <person name="Muchero W."/>
        </authorList>
    </citation>
    <scope>NUCLEOTIDE SEQUENCE</scope>
    <source>
        <tissue evidence="10">Shoot tip</tissue>
    </source>
</reference>
<comment type="similarity">
    <text evidence="2">Belongs to the glycosyl hydrolase 20 family.</text>
</comment>
<keyword evidence="4" id="KW-0378">Hydrolase</keyword>
<dbReference type="EC" id="3.2.1.52" evidence="3"/>
<accession>A0A9Q0UBC6</accession>
<reference evidence="10" key="2">
    <citation type="journal article" date="2023" name="Int. J. Mol. Sci.">
        <title>De Novo Assembly and Annotation of 11 Diverse Shrub Willow (Salix) Genomes Reveals Novel Gene Organization in Sex-Linked Regions.</title>
        <authorList>
            <person name="Hyden B."/>
            <person name="Feng K."/>
            <person name="Yates T.B."/>
            <person name="Jawdy S."/>
            <person name="Cereghino C."/>
            <person name="Smart L.B."/>
            <person name="Muchero W."/>
        </authorList>
    </citation>
    <scope>NUCLEOTIDE SEQUENCE</scope>
    <source>
        <tissue evidence="10">Shoot tip</tissue>
    </source>
</reference>
<evidence type="ECO:0000259" key="8">
    <source>
        <dbReference type="Pfam" id="PF00728"/>
    </source>
</evidence>
<dbReference type="InterPro" id="IPR025705">
    <property type="entry name" value="Beta_hexosaminidase_sua/sub"/>
</dbReference>
<dbReference type="GO" id="GO:0005975">
    <property type="term" value="P:carbohydrate metabolic process"/>
    <property type="evidence" value="ECO:0007669"/>
    <property type="project" value="InterPro"/>
</dbReference>
<dbReference type="PRINTS" id="PR00738">
    <property type="entry name" value="GLHYDRLASE20"/>
</dbReference>
<evidence type="ECO:0000259" key="9">
    <source>
        <dbReference type="Pfam" id="PF14845"/>
    </source>
</evidence>
<keyword evidence="11" id="KW-1185">Reference proteome</keyword>
<sequence>MGLKSVWLVVVFLFLGVAVAKNVNRLNVWPMPKWVSRGHNRVYMSLDFQLVTDGSKYIDGSEILKDGFTRMLDVVKVAHVVDGDISSVDKSHIIKGIHVLIFSPDDQLQYGVAESYKLLVPSPEMPDYVHLEAQTVYGALHGLQTFSQLCHFNFTTRLIEVHMVPWTIIDQPRFSYRGLLIDTSRHYQPVPMIKKVIDSMAYAKLNVLHWHIVDIQSFPLEIPSFSKAVGWGLFSFRAVHLF</sequence>
<dbReference type="InterPro" id="IPR015883">
    <property type="entry name" value="Glyco_hydro_20_cat"/>
</dbReference>
<feature type="domain" description="Beta-hexosaminidase eukaryotic type N-terminal" evidence="9">
    <location>
        <begin position="28"/>
        <end position="149"/>
    </location>
</feature>
<protein>
    <recommendedName>
        <fullName evidence="3">beta-N-acetylhexosaminidase</fullName>
        <ecNumber evidence="3">3.2.1.52</ecNumber>
    </recommendedName>
</protein>
<dbReference type="Gene3D" id="3.20.20.80">
    <property type="entry name" value="Glycosidases"/>
    <property type="match status" value="1"/>
</dbReference>
<comment type="catalytic activity">
    <reaction evidence="1">
        <text>Hydrolysis of terminal non-reducing N-acetyl-D-hexosamine residues in N-acetyl-beta-D-hexosaminides.</text>
        <dbReference type="EC" id="3.2.1.52"/>
    </reaction>
</comment>
<dbReference type="Proteomes" id="UP001151532">
    <property type="component" value="Chromosome 8"/>
</dbReference>
<evidence type="ECO:0000256" key="2">
    <source>
        <dbReference type="ARBA" id="ARBA00006285"/>
    </source>
</evidence>
<gene>
    <name evidence="10" type="ORF">OIU79_004854</name>
</gene>
<organism evidence="10 11">
    <name type="scientific">Salix purpurea</name>
    <name type="common">Purple osier willow</name>
    <dbReference type="NCBI Taxonomy" id="77065"/>
    <lineage>
        <taxon>Eukaryota</taxon>
        <taxon>Viridiplantae</taxon>
        <taxon>Streptophyta</taxon>
        <taxon>Embryophyta</taxon>
        <taxon>Tracheophyta</taxon>
        <taxon>Spermatophyta</taxon>
        <taxon>Magnoliopsida</taxon>
        <taxon>eudicotyledons</taxon>
        <taxon>Gunneridae</taxon>
        <taxon>Pentapetalae</taxon>
        <taxon>rosids</taxon>
        <taxon>fabids</taxon>
        <taxon>Malpighiales</taxon>
        <taxon>Salicaceae</taxon>
        <taxon>Saliceae</taxon>
        <taxon>Salix</taxon>
    </lineage>
</organism>
<keyword evidence="6" id="KW-0326">Glycosidase</keyword>
<dbReference type="Gene3D" id="3.30.379.10">
    <property type="entry name" value="Chitobiase/beta-hexosaminidase domain 2-like"/>
    <property type="match status" value="1"/>
</dbReference>
<name>A0A9Q0UBC6_SALPP</name>
<dbReference type="PANTHER" id="PTHR22600:SF21">
    <property type="entry name" value="BETA-HEXOSAMINIDASE A"/>
    <property type="match status" value="1"/>
</dbReference>
<evidence type="ECO:0000256" key="4">
    <source>
        <dbReference type="ARBA" id="ARBA00022801"/>
    </source>
</evidence>
<evidence type="ECO:0000256" key="1">
    <source>
        <dbReference type="ARBA" id="ARBA00001231"/>
    </source>
</evidence>
<evidence type="ECO:0000256" key="6">
    <source>
        <dbReference type="ARBA" id="ARBA00023295"/>
    </source>
</evidence>
<evidence type="ECO:0000256" key="5">
    <source>
        <dbReference type="ARBA" id="ARBA00023180"/>
    </source>
</evidence>
<dbReference type="OrthoDB" id="428480at2759"/>
<feature type="domain" description="Glycoside hydrolase family 20 catalytic" evidence="8">
    <location>
        <begin position="174"/>
        <end position="227"/>
    </location>
</feature>
<evidence type="ECO:0000313" key="11">
    <source>
        <dbReference type="Proteomes" id="UP001151532"/>
    </source>
</evidence>
<evidence type="ECO:0000313" key="10">
    <source>
        <dbReference type="EMBL" id="KAJ6726803.1"/>
    </source>
</evidence>
<proteinExistence type="inferred from homology"/>
<feature type="chain" id="PRO_5040395393" description="beta-N-acetylhexosaminidase" evidence="7">
    <location>
        <begin position="21"/>
        <end position="242"/>
    </location>
</feature>
<evidence type="ECO:0000256" key="7">
    <source>
        <dbReference type="SAM" id="SignalP"/>
    </source>
</evidence>
<dbReference type="GO" id="GO:0016020">
    <property type="term" value="C:membrane"/>
    <property type="evidence" value="ECO:0007669"/>
    <property type="project" value="TreeGrafter"/>
</dbReference>
<dbReference type="GO" id="GO:0004563">
    <property type="term" value="F:beta-N-acetylhexosaminidase activity"/>
    <property type="evidence" value="ECO:0007669"/>
    <property type="project" value="UniProtKB-EC"/>
</dbReference>
<dbReference type="AlphaFoldDB" id="A0A9Q0UBC6"/>
<keyword evidence="5" id="KW-0325">Glycoprotein</keyword>